<protein>
    <submittedName>
        <fullName evidence="1">Uncharacterized protein</fullName>
    </submittedName>
</protein>
<dbReference type="Proteomes" id="UP000252172">
    <property type="component" value="Unassembled WGS sequence"/>
</dbReference>
<accession>A0A429V2J9</accession>
<evidence type="ECO:0000313" key="1">
    <source>
        <dbReference type="EMBL" id="RCU42392.1"/>
    </source>
</evidence>
<name>A0A368MW14_9FLAO</name>
<keyword evidence="2" id="KW-1185">Reference proteome</keyword>
<dbReference type="OrthoDB" id="1360584at2"/>
<accession>A0A368MW14</accession>
<evidence type="ECO:0000313" key="2">
    <source>
        <dbReference type="Proteomes" id="UP000252172"/>
    </source>
</evidence>
<dbReference type="RefSeq" id="WP_114304084.1">
    <property type="nucleotide sequence ID" value="NZ_QPIE01000006.1"/>
</dbReference>
<organism evidence="1 2">
    <name type="scientific">Chryseobacterium lacus</name>
    <dbReference type="NCBI Taxonomy" id="2058346"/>
    <lineage>
        <taxon>Bacteria</taxon>
        <taxon>Pseudomonadati</taxon>
        <taxon>Bacteroidota</taxon>
        <taxon>Flavobacteriia</taxon>
        <taxon>Flavobacteriales</taxon>
        <taxon>Weeksellaceae</taxon>
        <taxon>Chryseobacterium group</taxon>
        <taxon>Chryseobacterium</taxon>
    </lineage>
</organism>
<dbReference type="EMBL" id="QPIE01000006">
    <property type="protein sequence ID" value="RCU42392.1"/>
    <property type="molecule type" value="Genomic_DNA"/>
</dbReference>
<gene>
    <name evidence="1" type="ORF">DQ356_08565</name>
</gene>
<sequence>MIADIKKFIFIQNNIDRILKESPFKMNYIIEKSGIKKPTFFRKLREKKFTPEELLEIAKAVEVKEWRNETKEEILESLKKAEEDFKNGRVYSHEQVMERMRKRIEAYRNAN</sequence>
<comment type="caution">
    <text evidence="1">The sequence shown here is derived from an EMBL/GenBank/DDBJ whole genome shotgun (WGS) entry which is preliminary data.</text>
</comment>
<reference evidence="1 2" key="1">
    <citation type="submission" date="2018-07" db="EMBL/GenBank/DDBJ databases">
        <title>Chryseobacterium lacus sp. nov., isolated from lake water.</title>
        <authorList>
            <person name="Li C.-M."/>
        </authorList>
    </citation>
    <scope>NUCLEOTIDE SEQUENCE [LARGE SCALE GENOMIC DNA]</scope>
    <source>
        <strain evidence="1 2">YLOS41</strain>
    </source>
</reference>
<proteinExistence type="predicted"/>
<dbReference type="AlphaFoldDB" id="A0A368MW14"/>